<evidence type="ECO:0000256" key="14">
    <source>
        <dbReference type="ARBA" id="ARBA00022989"/>
    </source>
</evidence>
<evidence type="ECO:0000313" key="23">
    <source>
        <dbReference type="Proteomes" id="UP001229421"/>
    </source>
</evidence>
<dbReference type="FunFam" id="1.10.510.10:FF:000358">
    <property type="entry name" value="Putative leucine-rich repeat receptor-like serine/threonine-protein kinase"/>
    <property type="match status" value="1"/>
</dbReference>
<dbReference type="AlphaFoldDB" id="A0AAD8KUT4"/>
<keyword evidence="13 20" id="KW-0067">ATP-binding</keyword>
<keyword evidence="11 20" id="KW-0547">Nucleotide-binding</keyword>
<keyword evidence="17" id="KW-0325">Glycoprotein</keyword>
<evidence type="ECO:0000256" key="4">
    <source>
        <dbReference type="ARBA" id="ARBA00022527"/>
    </source>
</evidence>
<evidence type="ECO:0000256" key="16">
    <source>
        <dbReference type="ARBA" id="ARBA00023170"/>
    </source>
</evidence>
<feature type="domain" description="Protein kinase" evidence="21">
    <location>
        <begin position="45"/>
        <end position="381"/>
    </location>
</feature>
<evidence type="ECO:0000256" key="7">
    <source>
        <dbReference type="ARBA" id="ARBA00022679"/>
    </source>
</evidence>
<comment type="catalytic activity">
    <reaction evidence="18">
        <text>L-threonyl-[protein] + ATP = O-phospho-L-threonyl-[protein] + ADP + H(+)</text>
        <dbReference type="Rhea" id="RHEA:46608"/>
        <dbReference type="Rhea" id="RHEA-COMP:11060"/>
        <dbReference type="Rhea" id="RHEA-COMP:11605"/>
        <dbReference type="ChEBI" id="CHEBI:15378"/>
        <dbReference type="ChEBI" id="CHEBI:30013"/>
        <dbReference type="ChEBI" id="CHEBI:30616"/>
        <dbReference type="ChEBI" id="CHEBI:61977"/>
        <dbReference type="ChEBI" id="CHEBI:456216"/>
        <dbReference type="EC" id="2.7.11.1"/>
    </reaction>
</comment>
<dbReference type="InterPro" id="IPR017441">
    <property type="entry name" value="Protein_kinase_ATP_BS"/>
</dbReference>
<dbReference type="SMART" id="SM00220">
    <property type="entry name" value="S_TKc"/>
    <property type="match status" value="1"/>
</dbReference>
<evidence type="ECO:0000256" key="6">
    <source>
        <dbReference type="ARBA" id="ARBA00022614"/>
    </source>
</evidence>
<evidence type="ECO:0000256" key="1">
    <source>
        <dbReference type="ARBA" id="ARBA00004162"/>
    </source>
</evidence>
<accession>A0AAD8KUT4</accession>
<dbReference type="GO" id="GO:0004714">
    <property type="term" value="F:transmembrane receptor protein tyrosine kinase activity"/>
    <property type="evidence" value="ECO:0007669"/>
    <property type="project" value="InterPro"/>
</dbReference>
<evidence type="ECO:0000256" key="17">
    <source>
        <dbReference type="ARBA" id="ARBA00023180"/>
    </source>
</evidence>
<sequence>MQPASQRQRIVLERVVGGTYVYADPACLKEEGVSQKSDMYSLGVVLFEILCGKKAFEEDYTLVPSFSEATVLHTTTSQVALLIPTSPPWQSQMPQQTTPSFKDLKNLLLSWKSMSEAKRPTPSSRFNGYDHYMTTMKSLPRSIYNDFQMVLKVDSAGTAAEDASTSHLKGTNLEKLMIEFDAIEKATEKFDKKYHIGTEYIHTTMDNKQKIIHRDIKSGNILLGENWQAKIADFGLSKLHPREQTASTIKTNNIAGTRVYLDPEYERTGTLKKESDVYSFGVVLFEILTGKLAYDSIYTNKNAKGLAPIVLQHLKKYGTLEKLIDPKLKEESNEKVLIPNKGPINKDSLHTFIKIGCQCLAETQSQRPTMENVIKELKKALKLQENPDDSLRLSFEALKSATQDFNLIIGRGGYGNVYRGEILCATGPKIVAVKQWARNRNRKFLAELEILFEYKHENIICLVGYCEEKKERFTVYEYAFNRSLDMHVKDASLTWTQRLKISIEVATGLDFLHEGGEVSVIHRNIKSSHILLNDDWKAKIGGFGLSVTEFWVNGAHGTRGYVDPQYDKQKFLTKESDIYSFGVVLLEMMCGRIQDPHNDIVTFVKSHCEEGKTNIELVFEGIKDQIVHKSLVAFLEIAYECLHDDKEKRPSASKVALQLKKALELQEDIDIWKPKLPTNYKEIIKMSKTPEILHNSNVTNKDLYNMFSKGIILQKDKLCLSISSKGERNEMVSATMFSYVNNRIHNKRISIQNSSLSPYYCGGGTIYIEGIHFQVIDDAILKVKLEAHEKLKGRELVLKSNSDYIEITHEPDEEEKLSLPSTPNGKKCHMLPAKMVLYNSSDVKCFSWNVVAESSEIGYKAYDTYPEVLVYADPEYIKYFFERDIILTRESDIYSFGVVLFEIMCGRTTVLDGHDDIVSLVTSKSIFKKTELAFEDIKDTIVPESLNAYIRIASKCLQQTREERPTASEVVSQLKKALELQEAYKDDIQISVEDIQGATQDLSFENITED</sequence>
<gene>
    <name evidence="22" type="ORF">QVD17_14829</name>
</gene>
<proteinExistence type="predicted"/>
<dbReference type="InterPro" id="IPR001245">
    <property type="entry name" value="Ser-Thr/Tyr_kinase_cat_dom"/>
</dbReference>
<evidence type="ECO:0000256" key="19">
    <source>
        <dbReference type="ARBA" id="ARBA00048679"/>
    </source>
</evidence>
<evidence type="ECO:0000256" key="10">
    <source>
        <dbReference type="ARBA" id="ARBA00022737"/>
    </source>
</evidence>
<keyword evidence="23" id="KW-1185">Reference proteome</keyword>
<keyword evidence="10" id="KW-0677">Repeat</keyword>
<dbReference type="PANTHER" id="PTHR27003:SF471">
    <property type="entry name" value="VASCULAR ENDOTHELIAL GROWTH FACTOR RECEPTOR 2 (VEGFR2)-RELATED"/>
    <property type="match status" value="1"/>
</dbReference>
<evidence type="ECO:0000259" key="21">
    <source>
        <dbReference type="PROSITE" id="PS50011"/>
    </source>
</evidence>
<dbReference type="Pfam" id="PF07714">
    <property type="entry name" value="PK_Tyr_Ser-Thr"/>
    <property type="match status" value="1"/>
</dbReference>
<organism evidence="22 23">
    <name type="scientific">Tagetes erecta</name>
    <name type="common">African marigold</name>
    <dbReference type="NCBI Taxonomy" id="13708"/>
    <lineage>
        <taxon>Eukaryota</taxon>
        <taxon>Viridiplantae</taxon>
        <taxon>Streptophyta</taxon>
        <taxon>Embryophyta</taxon>
        <taxon>Tracheophyta</taxon>
        <taxon>Spermatophyta</taxon>
        <taxon>Magnoliopsida</taxon>
        <taxon>eudicotyledons</taxon>
        <taxon>Gunneridae</taxon>
        <taxon>Pentapetalae</taxon>
        <taxon>asterids</taxon>
        <taxon>campanulids</taxon>
        <taxon>Asterales</taxon>
        <taxon>Asteraceae</taxon>
        <taxon>Asteroideae</taxon>
        <taxon>Heliantheae alliance</taxon>
        <taxon>Tageteae</taxon>
        <taxon>Tagetes</taxon>
    </lineage>
</organism>
<dbReference type="GO" id="GO:0004674">
    <property type="term" value="F:protein serine/threonine kinase activity"/>
    <property type="evidence" value="ECO:0007669"/>
    <property type="project" value="UniProtKB-KW"/>
</dbReference>
<protein>
    <recommendedName>
        <fullName evidence="2">non-specific serine/threonine protein kinase</fullName>
        <ecNumber evidence="2">2.7.11.1</ecNumber>
    </recommendedName>
</protein>
<dbReference type="InterPro" id="IPR000719">
    <property type="entry name" value="Prot_kinase_dom"/>
</dbReference>
<keyword evidence="3" id="KW-1003">Cell membrane</keyword>
<keyword evidence="14" id="KW-1133">Transmembrane helix</keyword>
<keyword evidence="8" id="KW-0812">Transmembrane</keyword>
<keyword evidence="5" id="KW-0597">Phosphoprotein</keyword>
<dbReference type="InterPro" id="IPR045272">
    <property type="entry name" value="ANXUR1/2-like"/>
</dbReference>
<keyword evidence="9" id="KW-0732">Signal</keyword>
<dbReference type="InterPro" id="IPR008271">
    <property type="entry name" value="Ser/Thr_kinase_AS"/>
</dbReference>
<keyword evidence="12" id="KW-0418">Kinase</keyword>
<dbReference type="Pfam" id="PF00069">
    <property type="entry name" value="Pkinase"/>
    <property type="match status" value="3"/>
</dbReference>
<feature type="domain" description="Protein kinase" evidence="21">
    <location>
        <begin position="403"/>
        <end position="663"/>
    </location>
</feature>
<evidence type="ECO:0000256" key="12">
    <source>
        <dbReference type="ARBA" id="ARBA00022777"/>
    </source>
</evidence>
<dbReference type="Gene3D" id="1.10.510.10">
    <property type="entry name" value="Transferase(Phosphotransferase) domain 1"/>
    <property type="match status" value="4"/>
</dbReference>
<dbReference type="InterPro" id="IPR011009">
    <property type="entry name" value="Kinase-like_dom_sf"/>
</dbReference>
<evidence type="ECO:0000256" key="18">
    <source>
        <dbReference type="ARBA" id="ARBA00047899"/>
    </source>
</evidence>
<dbReference type="EC" id="2.7.11.1" evidence="2"/>
<dbReference type="EMBL" id="JAUHHV010000004">
    <property type="protein sequence ID" value="KAK1426160.1"/>
    <property type="molecule type" value="Genomic_DNA"/>
</dbReference>
<dbReference type="GO" id="GO:0005886">
    <property type="term" value="C:plasma membrane"/>
    <property type="evidence" value="ECO:0007669"/>
    <property type="project" value="UniProtKB-SubCell"/>
</dbReference>
<evidence type="ECO:0000256" key="8">
    <source>
        <dbReference type="ARBA" id="ARBA00022692"/>
    </source>
</evidence>
<evidence type="ECO:0000256" key="13">
    <source>
        <dbReference type="ARBA" id="ARBA00022840"/>
    </source>
</evidence>
<evidence type="ECO:0000256" key="9">
    <source>
        <dbReference type="ARBA" id="ARBA00022729"/>
    </source>
</evidence>
<dbReference type="Gene3D" id="3.30.200.20">
    <property type="entry name" value="Phosphorylase Kinase, domain 1"/>
    <property type="match status" value="1"/>
</dbReference>
<keyword evidence="16" id="KW-0675">Receptor</keyword>
<keyword evidence="4" id="KW-0723">Serine/threonine-protein kinase</keyword>
<evidence type="ECO:0000256" key="20">
    <source>
        <dbReference type="PROSITE-ProRule" id="PRU10141"/>
    </source>
</evidence>
<evidence type="ECO:0000256" key="11">
    <source>
        <dbReference type="ARBA" id="ARBA00022741"/>
    </source>
</evidence>
<evidence type="ECO:0000256" key="3">
    <source>
        <dbReference type="ARBA" id="ARBA00022475"/>
    </source>
</evidence>
<dbReference type="PROSITE" id="PS00107">
    <property type="entry name" value="PROTEIN_KINASE_ATP"/>
    <property type="match status" value="1"/>
</dbReference>
<reference evidence="22" key="1">
    <citation type="journal article" date="2023" name="bioRxiv">
        <title>Improved chromosome-level genome assembly for marigold (Tagetes erecta).</title>
        <authorList>
            <person name="Jiang F."/>
            <person name="Yuan L."/>
            <person name="Wang S."/>
            <person name="Wang H."/>
            <person name="Xu D."/>
            <person name="Wang A."/>
            <person name="Fan W."/>
        </authorList>
    </citation>
    <scope>NUCLEOTIDE SEQUENCE</scope>
    <source>
        <strain evidence="22">WSJ</strain>
        <tissue evidence="22">Leaf</tissue>
    </source>
</reference>
<comment type="catalytic activity">
    <reaction evidence="19">
        <text>L-seryl-[protein] + ATP = O-phospho-L-seryl-[protein] + ADP + H(+)</text>
        <dbReference type="Rhea" id="RHEA:17989"/>
        <dbReference type="Rhea" id="RHEA-COMP:9863"/>
        <dbReference type="Rhea" id="RHEA-COMP:11604"/>
        <dbReference type="ChEBI" id="CHEBI:15378"/>
        <dbReference type="ChEBI" id="CHEBI:29999"/>
        <dbReference type="ChEBI" id="CHEBI:30616"/>
        <dbReference type="ChEBI" id="CHEBI:83421"/>
        <dbReference type="ChEBI" id="CHEBI:456216"/>
        <dbReference type="EC" id="2.7.11.1"/>
    </reaction>
</comment>
<evidence type="ECO:0000313" key="22">
    <source>
        <dbReference type="EMBL" id="KAK1426160.1"/>
    </source>
</evidence>
<feature type="binding site" evidence="20">
    <location>
        <position position="434"/>
    </location>
    <ligand>
        <name>ATP</name>
        <dbReference type="ChEBI" id="CHEBI:30616"/>
    </ligand>
</feature>
<dbReference type="GO" id="GO:0005524">
    <property type="term" value="F:ATP binding"/>
    <property type="evidence" value="ECO:0007669"/>
    <property type="project" value="UniProtKB-UniRule"/>
</dbReference>
<evidence type="ECO:0000256" key="15">
    <source>
        <dbReference type="ARBA" id="ARBA00023136"/>
    </source>
</evidence>
<dbReference type="PROSITE" id="PS00108">
    <property type="entry name" value="PROTEIN_KINASE_ST"/>
    <property type="match status" value="1"/>
</dbReference>
<keyword evidence="7" id="KW-0808">Transferase</keyword>
<dbReference type="GO" id="GO:0009506">
    <property type="term" value="C:plasmodesma"/>
    <property type="evidence" value="ECO:0007669"/>
    <property type="project" value="TreeGrafter"/>
</dbReference>
<evidence type="ECO:0000256" key="5">
    <source>
        <dbReference type="ARBA" id="ARBA00022553"/>
    </source>
</evidence>
<comment type="subcellular location">
    <subcellularLocation>
        <location evidence="1">Cell membrane</location>
        <topology evidence="1">Single-pass membrane protein</topology>
    </subcellularLocation>
</comment>
<dbReference type="Proteomes" id="UP001229421">
    <property type="component" value="Unassembled WGS sequence"/>
</dbReference>
<comment type="caution">
    <text evidence="22">The sequence shown here is derived from an EMBL/GenBank/DDBJ whole genome shotgun (WGS) entry which is preliminary data.</text>
</comment>
<dbReference type="PANTHER" id="PTHR27003">
    <property type="entry name" value="OS07G0166700 PROTEIN"/>
    <property type="match status" value="1"/>
</dbReference>
<dbReference type="PROSITE" id="PS50011">
    <property type="entry name" value="PROTEIN_KINASE_DOM"/>
    <property type="match status" value="2"/>
</dbReference>
<name>A0AAD8KUT4_TARER</name>
<dbReference type="SUPFAM" id="SSF56112">
    <property type="entry name" value="Protein kinase-like (PK-like)"/>
    <property type="match status" value="4"/>
</dbReference>
<evidence type="ECO:0000256" key="2">
    <source>
        <dbReference type="ARBA" id="ARBA00012513"/>
    </source>
</evidence>
<keyword evidence="6" id="KW-0433">Leucine-rich repeat</keyword>
<keyword evidence="15" id="KW-0472">Membrane</keyword>